<accession>A0A366E7M1</accession>
<feature type="signal peptide" evidence="2">
    <location>
        <begin position="1"/>
        <end position="22"/>
    </location>
</feature>
<dbReference type="CDD" id="cd12797">
    <property type="entry name" value="M23_peptidase"/>
    <property type="match status" value="1"/>
</dbReference>
<gene>
    <name evidence="4" type="ORF">DES48_106107</name>
</gene>
<dbReference type="InterPro" id="IPR050570">
    <property type="entry name" value="Cell_wall_metabolism_enzyme"/>
</dbReference>
<reference evidence="4 5" key="1">
    <citation type="submission" date="2018-06" db="EMBL/GenBank/DDBJ databases">
        <title>Genomic Encyclopedia of Type Strains, Phase IV (KMG-IV): sequencing the most valuable type-strain genomes for metagenomic binning, comparative biology and taxonomic classification.</title>
        <authorList>
            <person name="Goeker M."/>
        </authorList>
    </citation>
    <scope>NUCLEOTIDE SEQUENCE [LARGE SCALE GENOMIC DNA]</scope>
    <source>
        <strain evidence="4 5">DSM 15140</strain>
    </source>
</reference>
<evidence type="ECO:0000313" key="4">
    <source>
        <dbReference type="EMBL" id="RBO98085.1"/>
    </source>
</evidence>
<dbReference type="Proteomes" id="UP000252254">
    <property type="component" value="Unassembled WGS sequence"/>
</dbReference>
<proteinExistence type="predicted"/>
<comment type="caution">
    <text evidence="4">The sequence shown here is derived from an EMBL/GenBank/DDBJ whole genome shotgun (WGS) entry which is preliminary data.</text>
</comment>
<dbReference type="GO" id="GO:0004222">
    <property type="term" value="F:metalloendopeptidase activity"/>
    <property type="evidence" value="ECO:0007669"/>
    <property type="project" value="TreeGrafter"/>
</dbReference>
<sequence length="319" mass="36403">MVKKTLIIICFLCPFFISQVIAEEKEANDEIEKMAMFKKTEALTFIPWYYLAAINQYEKNIKKEASNDNLIAIEFPNEQWYGLGNLDQIKDATFIQLYNGIGQDGNGDGKADPANDEDTLATMAHWILQWGTSEQDIKIALWNFYQRAINVQTIEEIAKIYKTFGTIELDDNDFPIPLQHNYSYRSTWGDARGFGGRRIHEGTDIFANYGTPVKATRYGVVEIVGWNRFGGWRIGIRDIYNTYHYFAHLNGFKDGLKVGDIVKPGDVIGSVGASGYGPPGTSGKFPPHLHYGMYKDNGYSEWAFDPYSHLKRWEKQARN</sequence>
<evidence type="ECO:0000256" key="1">
    <source>
        <dbReference type="ARBA" id="ARBA00022729"/>
    </source>
</evidence>
<dbReference type="AlphaFoldDB" id="A0A366E7M1"/>
<organism evidence="4 5">
    <name type="scientific">Paraliobacillus ryukyuensis</name>
    <dbReference type="NCBI Taxonomy" id="200904"/>
    <lineage>
        <taxon>Bacteria</taxon>
        <taxon>Bacillati</taxon>
        <taxon>Bacillota</taxon>
        <taxon>Bacilli</taxon>
        <taxon>Bacillales</taxon>
        <taxon>Bacillaceae</taxon>
        <taxon>Paraliobacillus</taxon>
    </lineage>
</organism>
<keyword evidence="5" id="KW-1185">Reference proteome</keyword>
<name>A0A366E7M1_9BACI</name>
<dbReference type="InterPro" id="IPR011055">
    <property type="entry name" value="Dup_hybrid_motif"/>
</dbReference>
<keyword evidence="1 2" id="KW-0732">Signal</keyword>
<dbReference type="InterPro" id="IPR016047">
    <property type="entry name" value="M23ase_b-sheet_dom"/>
</dbReference>
<feature type="chain" id="PRO_5017084183" evidence="2">
    <location>
        <begin position="23"/>
        <end position="319"/>
    </location>
</feature>
<dbReference type="PANTHER" id="PTHR21666">
    <property type="entry name" value="PEPTIDASE-RELATED"/>
    <property type="match status" value="1"/>
</dbReference>
<evidence type="ECO:0000256" key="2">
    <source>
        <dbReference type="SAM" id="SignalP"/>
    </source>
</evidence>
<dbReference type="EMBL" id="QNRI01000006">
    <property type="protein sequence ID" value="RBO98085.1"/>
    <property type="molecule type" value="Genomic_DNA"/>
</dbReference>
<dbReference type="RefSeq" id="WP_425451883.1">
    <property type="nucleotide sequence ID" value="NZ_BAABQN010000014.1"/>
</dbReference>
<dbReference type="SUPFAM" id="SSF51261">
    <property type="entry name" value="Duplicated hybrid motif"/>
    <property type="match status" value="1"/>
</dbReference>
<feature type="domain" description="M23ase beta-sheet core" evidence="3">
    <location>
        <begin position="199"/>
        <end position="297"/>
    </location>
</feature>
<dbReference type="PANTHER" id="PTHR21666:SF289">
    <property type="entry name" value="L-ALA--D-GLU ENDOPEPTIDASE"/>
    <property type="match status" value="1"/>
</dbReference>
<dbReference type="Gene3D" id="2.70.70.10">
    <property type="entry name" value="Glucose Permease (Domain IIA)"/>
    <property type="match status" value="1"/>
</dbReference>
<evidence type="ECO:0000313" key="5">
    <source>
        <dbReference type="Proteomes" id="UP000252254"/>
    </source>
</evidence>
<evidence type="ECO:0000259" key="3">
    <source>
        <dbReference type="Pfam" id="PF01551"/>
    </source>
</evidence>
<protein>
    <submittedName>
        <fullName evidence="4">Peptidase M23-like protein</fullName>
    </submittedName>
</protein>
<dbReference type="STRING" id="200904.GCA_900168775_00927"/>
<dbReference type="Pfam" id="PF01551">
    <property type="entry name" value="Peptidase_M23"/>
    <property type="match status" value="1"/>
</dbReference>